<evidence type="ECO:0000313" key="2">
    <source>
        <dbReference type="EMBL" id="KAA8915956.1"/>
    </source>
</evidence>
<evidence type="ECO:0000313" key="3">
    <source>
        <dbReference type="Proteomes" id="UP000761534"/>
    </source>
</evidence>
<protein>
    <submittedName>
        <fullName evidence="2">Uncharacterized protein</fullName>
    </submittedName>
</protein>
<feature type="region of interest" description="Disordered" evidence="1">
    <location>
        <begin position="184"/>
        <end position="203"/>
    </location>
</feature>
<accession>A0A642V9J1</accession>
<dbReference type="Gene3D" id="2.60.270.60">
    <property type="match status" value="1"/>
</dbReference>
<feature type="compositionally biased region" description="Basic and acidic residues" evidence="1">
    <location>
        <begin position="1"/>
        <end position="10"/>
    </location>
</feature>
<gene>
    <name evidence="2" type="ORF">TRICI_001873</name>
</gene>
<dbReference type="OrthoDB" id="4096440at2759"/>
<name>A0A642V9J1_9ASCO</name>
<dbReference type="EMBL" id="SWFS01000129">
    <property type="protein sequence ID" value="KAA8915956.1"/>
    <property type="molecule type" value="Genomic_DNA"/>
</dbReference>
<dbReference type="VEuPathDB" id="FungiDB:TRICI_001873"/>
<feature type="compositionally biased region" description="Low complexity" evidence="1">
    <location>
        <begin position="188"/>
        <end position="201"/>
    </location>
</feature>
<feature type="region of interest" description="Disordered" evidence="1">
    <location>
        <begin position="1"/>
        <end position="25"/>
    </location>
</feature>
<dbReference type="AlphaFoldDB" id="A0A642V9J1"/>
<keyword evidence="3" id="KW-1185">Reference proteome</keyword>
<comment type="caution">
    <text evidence="2">The sequence shown here is derived from an EMBL/GenBank/DDBJ whole genome shotgun (WGS) entry which is preliminary data.</text>
</comment>
<feature type="compositionally biased region" description="Polar residues" evidence="1">
    <location>
        <begin position="50"/>
        <end position="72"/>
    </location>
</feature>
<dbReference type="Proteomes" id="UP000761534">
    <property type="component" value="Unassembled WGS sequence"/>
</dbReference>
<feature type="region of interest" description="Disordered" evidence="1">
    <location>
        <begin position="48"/>
        <end position="85"/>
    </location>
</feature>
<organism evidence="2 3">
    <name type="scientific">Trichomonascus ciferrii</name>
    <dbReference type="NCBI Taxonomy" id="44093"/>
    <lineage>
        <taxon>Eukaryota</taxon>
        <taxon>Fungi</taxon>
        <taxon>Dikarya</taxon>
        <taxon>Ascomycota</taxon>
        <taxon>Saccharomycotina</taxon>
        <taxon>Dipodascomycetes</taxon>
        <taxon>Dipodascales</taxon>
        <taxon>Trichomonascaceae</taxon>
        <taxon>Trichomonascus</taxon>
        <taxon>Trichomonascus ciferrii complex</taxon>
    </lineage>
</organism>
<proteinExistence type="predicted"/>
<sequence>MSSGAKDRETVTNNNSGEENGKLPRWHESSLPFFVVLRDNSTYVLPPGSGWSQNSGSGDNEAIHSQSTSAGQTADDGTGSSGQTVEKGRFACKQLYPEVRYVFEDDDFNPTIEALDQEPGDVSVVVDFDQTGEKVVSYRSLSPYWQVVNVSSDDSAAPSWMGHDQSSIKLIVDGTSSKTDLVRKRPNASSEASSSTVSAQSKLTETSQLMQAVIDRTDQLKQLLNNSSS</sequence>
<reference evidence="2" key="1">
    <citation type="journal article" date="2019" name="G3 (Bethesda)">
        <title>Genome Assemblies of Two Rare Opportunistic Yeast Pathogens: Diutina rugosa (syn. Candida rugosa) and Trichomonascus ciferrii (syn. Candida ciferrii).</title>
        <authorList>
            <person name="Mixao V."/>
            <person name="Saus E."/>
            <person name="Hansen A.P."/>
            <person name="Lass-Florl C."/>
            <person name="Gabaldon T."/>
        </authorList>
    </citation>
    <scope>NUCLEOTIDE SEQUENCE</scope>
    <source>
        <strain evidence="2">CBS 4856</strain>
    </source>
</reference>
<evidence type="ECO:0000256" key="1">
    <source>
        <dbReference type="SAM" id="MobiDB-lite"/>
    </source>
</evidence>